<comment type="caution">
    <text evidence="1">The sequence shown here is derived from an EMBL/GenBank/DDBJ whole genome shotgun (WGS) entry which is preliminary data.</text>
</comment>
<reference evidence="1 2" key="1">
    <citation type="submission" date="2018-08" db="EMBL/GenBank/DDBJ databases">
        <title>Genome and evolution of the arbuscular mycorrhizal fungus Diversispora epigaea (formerly Glomus versiforme) and its bacterial endosymbionts.</title>
        <authorList>
            <person name="Sun X."/>
            <person name="Fei Z."/>
            <person name="Harrison M."/>
        </authorList>
    </citation>
    <scope>NUCLEOTIDE SEQUENCE [LARGE SCALE GENOMIC DNA]</scope>
    <source>
        <strain evidence="1 2">IT104</strain>
    </source>
</reference>
<name>A0A397H084_9GLOM</name>
<sequence>MIEILRNAKPNQKSITVSGNIMPLKDRDPYKLTDVINNNIHNALYGKDISKEHYQFLVCGGTAGIGKTLLGREIFNIFQYHWTPPTEWTRNGFQVHFGYLRLDFGNDIILDAYEYNLVQSGTIRGSLFEDVAHRILQNGGTFNIRLLEFDFTSTIEITERTKLVFNDMTLVRSRRACIVDQSKRILNLLIDAIIVPDILFR</sequence>
<organism evidence="1 2">
    <name type="scientific">Diversispora epigaea</name>
    <dbReference type="NCBI Taxonomy" id="1348612"/>
    <lineage>
        <taxon>Eukaryota</taxon>
        <taxon>Fungi</taxon>
        <taxon>Fungi incertae sedis</taxon>
        <taxon>Mucoromycota</taxon>
        <taxon>Glomeromycotina</taxon>
        <taxon>Glomeromycetes</taxon>
        <taxon>Diversisporales</taxon>
        <taxon>Diversisporaceae</taxon>
        <taxon>Diversispora</taxon>
    </lineage>
</organism>
<proteinExistence type="predicted"/>
<keyword evidence="2" id="KW-1185">Reference proteome</keyword>
<dbReference type="EMBL" id="PQFF01000361">
    <property type="protein sequence ID" value="RHZ56079.1"/>
    <property type="molecule type" value="Genomic_DNA"/>
</dbReference>
<protein>
    <submittedName>
        <fullName evidence="1">Uncharacterized protein</fullName>
    </submittedName>
</protein>
<dbReference type="OrthoDB" id="2315391at2759"/>
<accession>A0A397H084</accession>
<evidence type="ECO:0000313" key="1">
    <source>
        <dbReference type="EMBL" id="RHZ56079.1"/>
    </source>
</evidence>
<dbReference type="Proteomes" id="UP000266861">
    <property type="component" value="Unassembled WGS sequence"/>
</dbReference>
<gene>
    <name evidence="1" type="ORF">Glove_406g61</name>
</gene>
<dbReference type="STRING" id="1348612.A0A397H084"/>
<dbReference type="AlphaFoldDB" id="A0A397H084"/>
<evidence type="ECO:0000313" key="2">
    <source>
        <dbReference type="Proteomes" id="UP000266861"/>
    </source>
</evidence>